<evidence type="ECO:0000313" key="12">
    <source>
        <dbReference type="Proteomes" id="UP000324800"/>
    </source>
</evidence>
<evidence type="ECO:0000256" key="5">
    <source>
        <dbReference type="ARBA" id="ARBA00022840"/>
    </source>
</evidence>
<dbReference type="GO" id="GO:0016887">
    <property type="term" value="F:ATP hydrolysis activity"/>
    <property type="evidence" value="ECO:0007669"/>
    <property type="project" value="InterPro"/>
</dbReference>
<dbReference type="PANTHER" id="PTHR43294">
    <property type="entry name" value="SODIUM/POTASSIUM-TRANSPORTING ATPASE SUBUNIT ALPHA"/>
    <property type="match status" value="1"/>
</dbReference>
<dbReference type="InterPro" id="IPR050510">
    <property type="entry name" value="Cation_transp_ATPase_P-type"/>
</dbReference>
<organism evidence="11 12">
    <name type="scientific">Streblomastix strix</name>
    <dbReference type="NCBI Taxonomy" id="222440"/>
    <lineage>
        <taxon>Eukaryota</taxon>
        <taxon>Metamonada</taxon>
        <taxon>Preaxostyla</taxon>
        <taxon>Oxymonadida</taxon>
        <taxon>Streblomastigidae</taxon>
        <taxon>Streblomastix</taxon>
    </lineage>
</organism>
<dbReference type="GO" id="GO:0006883">
    <property type="term" value="P:intracellular sodium ion homeostasis"/>
    <property type="evidence" value="ECO:0007669"/>
    <property type="project" value="TreeGrafter"/>
</dbReference>
<dbReference type="GO" id="GO:1902600">
    <property type="term" value="P:proton transmembrane transport"/>
    <property type="evidence" value="ECO:0007669"/>
    <property type="project" value="TreeGrafter"/>
</dbReference>
<dbReference type="GO" id="GO:0005391">
    <property type="term" value="F:P-type sodium:potassium-exchanging transporter activity"/>
    <property type="evidence" value="ECO:0007669"/>
    <property type="project" value="TreeGrafter"/>
</dbReference>
<protein>
    <submittedName>
        <fullName evidence="11">Putative Cation-transporting ATPase pma1</fullName>
    </submittedName>
</protein>
<feature type="compositionally biased region" description="Basic and acidic residues" evidence="8">
    <location>
        <begin position="382"/>
        <end position="392"/>
    </location>
</feature>
<dbReference type="EMBL" id="SNRW01000297">
    <property type="protein sequence ID" value="KAA6402016.1"/>
    <property type="molecule type" value="Genomic_DNA"/>
</dbReference>
<dbReference type="GO" id="GO:1990573">
    <property type="term" value="P:potassium ion import across plasma membrane"/>
    <property type="evidence" value="ECO:0007669"/>
    <property type="project" value="TreeGrafter"/>
</dbReference>
<comment type="subcellular location">
    <subcellularLocation>
        <location evidence="1">Cell membrane</location>
        <topology evidence="1">Multi-pass membrane protein</topology>
    </subcellularLocation>
</comment>
<dbReference type="InterPro" id="IPR059000">
    <property type="entry name" value="ATPase_P-type_domA"/>
</dbReference>
<dbReference type="Proteomes" id="UP000324800">
    <property type="component" value="Unassembled WGS sequence"/>
</dbReference>
<dbReference type="Pfam" id="PF00690">
    <property type="entry name" value="Cation_ATPase_N"/>
    <property type="match status" value="1"/>
</dbReference>
<dbReference type="InterPro" id="IPR023214">
    <property type="entry name" value="HAD_sf"/>
</dbReference>
<accession>A0A5J4X5F5</accession>
<evidence type="ECO:0000256" key="2">
    <source>
        <dbReference type="ARBA" id="ARBA00022475"/>
    </source>
</evidence>
<feature type="transmembrane region" description="Helical" evidence="9">
    <location>
        <begin position="87"/>
        <end position="105"/>
    </location>
</feature>
<feature type="transmembrane region" description="Helical" evidence="9">
    <location>
        <begin position="54"/>
        <end position="81"/>
    </location>
</feature>
<dbReference type="SUPFAM" id="SSF81653">
    <property type="entry name" value="Calcium ATPase, transduction domain A"/>
    <property type="match status" value="1"/>
</dbReference>
<dbReference type="InterPro" id="IPR023298">
    <property type="entry name" value="ATPase_P-typ_TM_dom_sf"/>
</dbReference>
<feature type="domain" description="Cation-transporting P-type ATPase N-terminal" evidence="10">
    <location>
        <begin position="8"/>
        <end position="82"/>
    </location>
</feature>
<dbReference type="GO" id="GO:0005524">
    <property type="term" value="F:ATP binding"/>
    <property type="evidence" value="ECO:0007669"/>
    <property type="project" value="UniProtKB-KW"/>
</dbReference>
<feature type="compositionally biased region" description="Low complexity" evidence="8">
    <location>
        <begin position="425"/>
        <end position="437"/>
    </location>
</feature>
<dbReference type="Gene3D" id="3.40.50.1000">
    <property type="entry name" value="HAD superfamily/HAD-like"/>
    <property type="match status" value="1"/>
</dbReference>
<evidence type="ECO:0000259" key="10">
    <source>
        <dbReference type="SMART" id="SM00831"/>
    </source>
</evidence>
<reference evidence="11 12" key="1">
    <citation type="submission" date="2019-03" db="EMBL/GenBank/DDBJ databases">
        <title>Single cell metagenomics reveals metabolic interactions within the superorganism composed of flagellate Streblomastix strix and complex community of Bacteroidetes bacteria on its surface.</title>
        <authorList>
            <person name="Treitli S.C."/>
            <person name="Kolisko M."/>
            <person name="Husnik F."/>
            <person name="Keeling P."/>
            <person name="Hampl V."/>
        </authorList>
    </citation>
    <scope>NUCLEOTIDE SEQUENCE [LARGE SCALE GENOMIC DNA]</scope>
    <source>
        <strain evidence="11">ST1C</strain>
    </source>
</reference>
<keyword evidence="3 9" id="KW-0812">Transmembrane</keyword>
<proteinExistence type="predicted"/>
<dbReference type="SUPFAM" id="SSF81665">
    <property type="entry name" value="Calcium ATPase, transmembrane domain M"/>
    <property type="match status" value="1"/>
</dbReference>
<dbReference type="OrthoDB" id="116380at2759"/>
<evidence type="ECO:0000256" key="1">
    <source>
        <dbReference type="ARBA" id="ARBA00004651"/>
    </source>
</evidence>
<keyword evidence="5" id="KW-0067">ATP-binding</keyword>
<dbReference type="GO" id="GO:0036376">
    <property type="term" value="P:sodium ion export across plasma membrane"/>
    <property type="evidence" value="ECO:0007669"/>
    <property type="project" value="TreeGrafter"/>
</dbReference>
<feature type="region of interest" description="Disordered" evidence="8">
    <location>
        <begin position="377"/>
        <end position="462"/>
    </location>
</feature>
<dbReference type="GO" id="GO:0030007">
    <property type="term" value="P:intracellular potassium ion homeostasis"/>
    <property type="evidence" value="ECO:0007669"/>
    <property type="project" value="TreeGrafter"/>
</dbReference>
<sequence>MEKFKDVRWHNQSVIDVARRLGTDIDMGLSSEQAAKRLERIGTNELPRKKHQSLILIFLKQFLSVLVLIHTVVMVICFVLGELIEGVAIFVVIIVGAIIGFIFEYSTDKGTQEIENIVSSEGAFVFRDGSKIYVNSKEVVVGDIMFVQQGDKVAADCRLLYVNGLRTDNSIISGEFTSHSKTTDILPKETLLGERTNLIYSGENVTKGIGVGIVIKTGKYTEVGKVTQILNEVKEEQTPQTTQIKLVSNVLAVFAIILTAISTVTVWMRNGSVENWEEALLYGSSCAVALIPEMLPAAVAFALALGMRRMAKRGAIARTLAAAEAAGDVTTICTDKTGLLTMGEMTVRGVVTTQQRFQVGGAGFDPTEGEIAILSMGKKKSDKNSHNADSRNSKQQQKNIKSKSVQLLTNEESDKEPHPQLGIMNKEQQSESEQINNEQDESDDGDPITLKDRGGARDPQEQSTITIAANKQDQNKIQQLIQARLEEEQMAASIRFQALKMLDEEQTEMELKQMQEQMMSSKQFKRILLKRQQSQDSHLILPLLAFSQAKTEVTFPQYDSDWFGCALPPEVAASLFHKLLPASHTLTRINSVELSKSPSAVLNNQNIMHSPSPQIGIQHDIASVHSEHSLQHSPSNSAPFRALTPNFFELQPYELHKPEAHILSNEISLHEGAGQYAPGRVNYRIELIPTITSAQQNQISRNIQNVHSPAQPFQRQLQSANTIKVNSGLVTENNIHTNKPHIISLSRGTTPNVRSNSGTNTPRVISSALGNTPQIGSVSDHSKGFVLSRGHSPPEVVASTFQHSPFSQQNSHDKKASYDIEHHHFINTITPGLHTIEESYSREKDALILHALLRCGVLCNDSKLVHKRTDNKHEITEEEEQNLAKKIFGEVDQVETVRWGVDGDEVDGSFLPLALKAGINVPLLQKRCTRLGVVVAEEGEEEEEELEEYEFEQKMDEIENEITQDVIQDFESASQNDMRKVMNEFLNAIDEDEITADFDHEEEWNDQNVNMEQDQMQRVQSKYEIEKEQINLPPDYAETRRFMVSANRCPNCVYDIIGRIKNDKELNEEKNVKDNDENEQQNKKRHIETELMQETGQVYMDDQGEKYPMKKIRKKQKRRKSKLGEPERVFALCKYQAIAVEEDEIQEWYNENGTHDVKTSPKYQFTPSETPQTLSSQTPMTVDSLKLSHSSDSPSQIVQIKPYVSSSPVSQDSPLNHKSLVIAEEKFDQQHWIKEVQKLKAAGLRVIALAQKYAPEGRFESIRENLIEETEALKQCEGMKQEMKQIERVIDQEGNEEGIEQITI</sequence>
<feature type="compositionally biased region" description="Low complexity" evidence="8">
    <location>
        <begin position="393"/>
        <end position="406"/>
    </location>
</feature>
<dbReference type="Gene3D" id="1.20.1110.10">
    <property type="entry name" value="Calcium-transporting ATPase, transmembrane domain"/>
    <property type="match status" value="1"/>
</dbReference>
<dbReference type="GO" id="GO:0005886">
    <property type="term" value="C:plasma membrane"/>
    <property type="evidence" value="ECO:0007669"/>
    <property type="project" value="UniProtKB-SubCell"/>
</dbReference>
<dbReference type="Pfam" id="PF00122">
    <property type="entry name" value="E1-E2_ATPase"/>
    <property type="match status" value="1"/>
</dbReference>
<evidence type="ECO:0000256" key="7">
    <source>
        <dbReference type="ARBA" id="ARBA00023136"/>
    </source>
</evidence>
<dbReference type="PANTHER" id="PTHR43294:SF21">
    <property type="entry name" value="CATION TRANSPORTING ATPASE"/>
    <property type="match status" value="1"/>
</dbReference>
<dbReference type="InterPro" id="IPR023299">
    <property type="entry name" value="ATPase_P-typ_cyto_dom_N"/>
</dbReference>
<evidence type="ECO:0000256" key="6">
    <source>
        <dbReference type="ARBA" id="ARBA00022989"/>
    </source>
</evidence>
<evidence type="ECO:0000256" key="3">
    <source>
        <dbReference type="ARBA" id="ARBA00022692"/>
    </source>
</evidence>
<dbReference type="InterPro" id="IPR004014">
    <property type="entry name" value="ATPase_P-typ_cation-transptr_N"/>
</dbReference>
<dbReference type="NCBIfam" id="TIGR01494">
    <property type="entry name" value="ATPase_P-type"/>
    <property type="match status" value="1"/>
</dbReference>
<keyword evidence="6 9" id="KW-1133">Transmembrane helix</keyword>
<evidence type="ECO:0000256" key="9">
    <source>
        <dbReference type="SAM" id="Phobius"/>
    </source>
</evidence>
<dbReference type="SMART" id="SM00831">
    <property type="entry name" value="Cation_ATPase_N"/>
    <property type="match status" value="1"/>
</dbReference>
<name>A0A5J4X5F5_9EUKA</name>
<keyword evidence="2" id="KW-1003">Cell membrane</keyword>
<feature type="transmembrane region" description="Helical" evidence="9">
    <location>
        <begin position="246"/>
        <end position="268"/>
    </location>
</feature>
<dbReference type="Gene3D" id="3.40.1110.10">
    <property type="entry name" value="Calcium-transporting ATPase, cytoplasmic domain N"/>
    <property type="match status" value="1"/>
</dbReference>
<feature type="compositionally biased region" description="Basic and acidic residues" evidence="8">
    <location>
        <begin position="449"/>
        <end position="460"/>
    </location>
</feature>
<comment type="caution">
    <text evidence="11">The sequence shown here is derived from an EMBL/GenBank/DDBJ whole genome shotgun (WGS) entry which is preliminary data.</text>
</comment>
<dbReference type="Gene3D" id="2.70.150.10">
    <property type="entry name" value="Calcium-transporting ATPase, cytoplasmic transduction domain A"/>
    <property type="match status" value="1"/>
</dbReference>
<keyword evidence="4" id="KW-0547">Nucleotide-binding</keyword>
<evidence type="ECO:0000256" key="8">
    <source>
        <dbReference type="SAM" id="MobiDB-lite"/>
    </source>
</evidence>
<keyword evidence="7 9" id="KW-0472">Membrane</keyword>
<dbReference type="InterPro" id="IPR008250">
    <property type="entry name" value="ATPase_P-typ_transduc_dom_A_sf"/>
</dbReference>
<gene>
    <name evidence="11" type="ORF">EZS28_002463</name>
</gene>
<evidence type="ECO:0000313" key="11">
    <source>
        <dbReference type="EMBL" id="KAA6402016.1"/>
    </source>
</evidence>
<evidence type="ECO:0000256" key="4">
    <source>
        <dbReference type="ARBA" id="ARBA00022741"/>
    </source>
</evidence>
<dbReference type="InterPro" id="IPR001757">
    <property type="entry name" value="P_typ_ATPase"/>
</dbReference>